<evidence type="ECO:0000259" key="4">
    <source>
        <dbReference type="Pfam" id="PF02910"/>
    </source>
</evidence>
<dbReference type="InterPro" id="IPR027477">
    <property type="entry name" value="Succ_DH/fumarate_Rdtase_cat_sf"/>
</dbReference>
<name>A0ABQ4DTP5_9ACTN</name>
<dbReference type="NCBIfam" id="NF005866">
    <property type="entry name" value="PRK07803.1"/>
    <property type="match status" value="1"/>
</dbReference>
<dbReference type="SUPFAM" id="SSF56425">
    <property type="entry name" value="Succinate dehydrogenase/fumarate reductase flavoprotein, catalytic domain"/>
    <property type="match status" value="1"/>
</dbReference>
<dbReference type="SUPFAM" id="SSF51905">
    <property type="entry name" value="FAD/NAD(P)-binding domain"/>
    <property type="match status" value="1"/>
</dbReference>
<dbReference type="InterPro" id="IPR037099">
    <property type="entry name" value="Fum_R/Succ_DH_flav-like_C_sf"/>
</dbReference>
<organism evidence="5 6">
    <name type="scientific">Plantactinospora endophytica</name>
    <dbReference type="NCBI Taxonomy" id="673535"/>
    <lineage>
        <taxon>Bacteria</taxon>
        <taxon>Bacillati</taxon>
        <taxon>Actinomycetota</taxon>
        <taxon>Actinomycetes</taxon>
        <taxon>Micromonosporales</taxon>
        <taxon>Micromonosporaceae</taxon>
        <taxon>Plantactinospora</taxon>
    </lineage>
</organism>
<evidence type="ECO:0000259" key="3">
    <source>
        <dbReference type="Pfam" id="PF00890"/>
    </source>
</evidence>
<dbReference type="InterPro" id="IPR015939">
    <property type="entry name" value="Fum_Rdtase/Succ_DH_flav-like_C"/>
</dbReference>
<dbReference type="RefSeq" id="WP_203864478.1">
    <property type="nucleotide sequence ID" value="NZ_BONW01000002.1"/>
</dbReference>
<keyword evidence="1" id="KW-0285">Flavoprotein</keyword>
<dbReference type="SUPFAM" id="SSF46977">
    <property type="entry name" value="Succinate dehydrogenase/fumarate reductase flavoprotein C-terminal domain"/>
    <property type="match status" value="1"/>
</dbReference>
<dbReference type="Gene3D" id="3.90.700.10">
    <property type="entry name" value="Succinate dehydrogenase/fumarate reductase flavoprotein, catalytic domain"/>
    <property type="match status" value="1"/>
</dbReference>
<protein>
    <submittedName>
        <fullName evidence="5">Succinate dehydrogenase flavoprotein subunit</fullName>
    </submittedName>
</protein>
<dbReference type="Gene3D" id="3.50.50.60">
    <property type="entry name" value="FAD/NAD(P)-binding domain"/>
    <property type="match status" value="1"/>
</dbReference>
<keyword evidence="6" id="KW-1185">Reference proteome</keyword>
<accession>A0ABQ4DTP5</accession>
<evidence type="ECO:0000313" key="6">
    <source>
        <dbReference type="Proteomes" id="UP000646749"/>
    </source>
</evidence>
<dbReference type="InterPro" id="IPR003953">
    <property type="entry name" value="FAD-dep_OxRdtase_2_FAD-bd"/>
</dbReference>
<comment type="caution">
    <text evidence="5">The sequence shown here is derived from an EMBL/GenBank/DDBJ whole genome shotgun (WGS) entry which is preliminary data.</text>
</comment>
<gene>
    <name evidence="5" type="primary">sdhA_1</name>
    <name evidence="5" type="ORF">Pen02_07430</name>
</gene>
<sequence>MTTRIERHHYDVVVIGAGGAGLRAAIEARLAGKRTAIISKSLFGKAHTVMAEGGAAAAMGNVNSRDNWQVHFRDTMRGGKFLNNFRMAELHAKESPQRIWELETYGALFDRTKDGKISQRNFGGHEYPRLAHVGDRTGLELIRTLQQKIVSLQQEDKKTHGDYEARIRVFAETTITELLLDGDKVAGAFGYYRESGEFVLFEAPAVVLATGGVGRSYKVTSNSWEYTGDGHALALRAGATLINMEFLQFHPTGMVWPPSVKGILVTESVRGDGGVLKNSEGKRFMFNYVPDVFRKQYAETEEEADRWYTDPDNNRRPPELLPRDEVARAINAEVKAGRGTPAGGVYLDIASRLPAEEVRRRLPSMYHQFKELADVDITAEPMEVGPTCHYVMGGVEVDPDSGAAHGHVQGLFAAGEVSGGMHGSNRLGGNSLSDLLVFGKRAGEHASAYAEGLTARPKVAAADVEAAVDRALAPLERDGGENPYTLQQDLQAVMGDLVGIIRRKGELEESLVKLADLRDRVTRVAAAGGRRYNPGWHLALDLRNMLVVSECTARAALEREESRGGHTREDFPTMAPQWRTVNLVCSLDGDKVRLEHKPLPKIRAELIQLFDRAELAKYLTDEELADFDALTGDAHAEEAAK</sequence>
<feature type="domain" description="FAD-dependent oxidoreductase 2 FAD-binding" evidence="3">
    <location>
        <begin position="11"/>
        <end position="432"/>
    </location>
</feature>
<dbReference type="InterPro" id="IPR030664">
    <property type="entry name" value="SdhA/FrdA/AprA"/>
</dbReference>
<proteinExistence type="predicted"/>
<evidence type="ECO:0000256" key="2">
    <source>
        <dbReference type="ARBA" id="ARBA00023002"/>
    </source>
</evidence>
<dbReference type="Proteomes" id="UP000646749">
    <property type="component" value="Unassembled WGS sequence"/>
</dbReference>
<dbReference type="Pfam" id="PF02910">
    <property type="entry name" value="Succ_DH_flav_C"/>
    <property type="match status" value="1"/>
</dbReference>
<evidence type="ECO:0000313" key="5">
    <source>
        <dbReference type="EMBL" id="GIG85807.1"/>
    </source>
</evidence>
<evidence type="ECO:0000256" key="1">
    <source>
        <dbReference type="ARBA" id="ARBA00022630"/>
    </source>
</evidence>
<dbReference type="PANTHER" id="PTHR11632">
    <property type="entry name" value="SUCCINATE DEHYDROGENASE 2 FLAVOPROTEIN SUBUNIT"/>
    <property type="match status" value="1"/>
</dbReference>
<dbReference type="EMBL" id="BONW01000002">
    <property type="protein sequence ID" value="GIG85807.1"/>
    <property type="molecule type" value="Genomic_DNA"/>
</dbReference>
<dbReference type="PANTHER" id="PTHR11632:SF51">
    <property type="entry name" value="SUCCINATE DEHYDROGENASE [UBIQUINONE] FLAVOPROTEIN SUBUNIT, MITOCHONDRIAL"/>
    <property type="match status" value="1"/>
</dbReference>
<dbReference type="PIRSF" id="PIRSF000171">
    <property type="entry name" value="SDHA_APRA_LASPO"/>
    <property type="match status" value="1"/>
</dbReference>
<reference evidence="5 6" key="1">
    <citation type="submission" date="2021-01" db="EMBL/GenBank/DDBJ databases">
        <title>Whole genome shotgun sequence of Plantactinospora endophytica NBRC 110450.</title>
        <authorList>
            <person name="Komaki H."/>
            <person name="Tamura T."/>
        </authorList>
    </citation>
    <scope>NUCLEOTIDE SEQUENCE [LARGE SCALE GENOMIC DNA]</scope>
    <source>
        <strain evidence="5 6">NBRC 110450</strain>
    </source>
</reference>
<dbReference type="Pfam" id="PF00890">
    <property type="entry name" value="FAD_binding_2"/>
    <property type="match status" value="1"/>
</dbReference>
<keyword evidence="2" id="KW-0560">Oxidoreductase</keyword>
<dbReference type="Gene3D" id="1.20.58.100">
    <property type="entry name" value="Fumarate reductase/succinate dehydrogenase flavoprotein-like, C-terminal domain"/>
    <property type="match status" value="1"/>
</dbReference>
<dbReference type="InterPro" id="IPR036188">
    <property type="entry name" value="FAD/NAD-bd_sf"/>
</dbReference>
<feature type="domain" description="Fumarate reductase/succinate dehydrogenase flavoprotein-like C-terminal" evidence="4">
    <location>
        <begin position="488"/>
        <end position="599"/>
    </location>
</feature>